<dbReference type="AlphaFoldDB" id="F3Z3U5"/>
<feature type="binding site" evidence="2">
    <location>
        <position position="203"/>
    </location>
    <ligand>
        <name>Co(2+)</name>
        <dbReference type="ChEBI" id="CHEBI:48828"/>
    </ligand>
</feature>
<feature type="binding site" evidence="2">
    <location>
        <position position="171"/>
    </location>
    <ligand>
        <name>Co(2+)</name>
        <dbReference type="ChEBI" id="CHEBI:48828"/>
    </ligand>
</feature>
<accession>F3Z3U5</accession>
<protein>
    <submittedName>
        <fullName evidence="3">Anaerobic cobalt chelatase</fullName>
    </submittedName>
</protein>
<keyword evidence="2" id="KW-0479">Metal-binding</keyword>
<feature type="active site" description="Proton acceptor" evidence="1">
    <location>
        <position position="141"/>
    </location>
</feature>
<name>F3Z3U5_DESAF</name>
<keyword evidence="4" id="KW-1185">Reference proteome</keyword>
<dbReference type="GO" id="GO:0046872">
    <property type="term" value="F:metal ion binding"/>
    <property type="evidence" value="ECO:0007669"/>
    <property type="project" value="UniProtKB-KW"/>
</dbReference>
<dbReference type="HOGENOM" id="CLU_036584_1_1_7"/>
<proteinExistence type="predicted"/>
<feature type="binding site" evidence="2">
    <location>
        <position position="141"/>
    </location>
    <ligand>
        <name>Co(2+)</name>
        <dbReference type="ChEBI" id="CHEBI:48828"/>
    </ligand>
</feature>
<dbReference type="Pfam" id="PF06180">
    <property type="entry name" value="CbiK"/>
    <property type="match status" value="1"/>
</dbReference>
<dbReference type="CDD" id="cd03412">
    <property type="entry name" value="CbiK_N"/>
    <property type="match status" value="1"/>
</dbReference>
<dbReference type="PIRSF" id="PIRSF033579">
    <property type="entry name" value="Anaer_Co_chel"/>
    <property type="match status" value="1"/>
</dbReference>
<dbReference type="eggNOG" id="COG4822">
    <property type="taxonomic scope" value="Bacteria"/>
</dbReference>
<keyword evidence="2" id="KW-0170">Cobalt</keyword>
<organism evidence="3 4">
    <name type="scientific">Desulfocurvibacter africanus subsp. africanus str. Walvis Bay</name>
    <dbReference type="NCBI Taxonomy" id="690850"/>
    <lineage>
        <taxon>Bacteria</taxon>
        <taxon>Pseudomonadati</taxon>
        <taxon>Thermodesulfobacteriota</taxon>
        <taxon>Desulfovibrionia</taxon>
        <taxon>Desulfovibrionales</taxon>
        <taxon>Desulfovibrionaceae</taxon>
        <taxon>Desulfocurvibacter</taxon>
    </lineage>
</organism>
<dbReference type="STRING" id="690850.Desaf_3270"/>
<dbReference type="InterPro" id="IPR010388">
    <property type="entry name" value="Anaerobic_Co-chelatase"/>
</dbReference>
<dbReference type="EMBL" id="CP003221">
    <property type="protein sequence ID" value="EGJ51560.1"/>
    <property type="molecule type" value="Genomic_DNA"/>
</dbReference>
<dbReference type="KEGG" id="daf:Desaf_3270"/>
<dbReference type="SUPFAM" id="SSF53800">
    <property type="entry name" value="Chelatase"/>
    <property type="match status" value="1"/>
</dbReference>
<dbReference type="Proteomes" id="UP000007844">
    <property type="component" value="Chromosome"/>
</dbReference>
<dbReference type="GO" id="GO:0019251">
    <property type="term" value="P:anaerobic cobalamin biosynthetic process"/>
    <property type="evidence" value="ECO:0007669"/>
    <property type="project" value="InterPro"/>
</dbReference>
<gene>
    <name evidence="3" type="ORF">Desaf_3270</name>
</gene>
<dbReference type="GO" id="GO:0016852">
    <property type="term" value="F:sirohydrochlorin cobaltochelatase activity"/>
    <property type="evidence" value="ECO:0007669"/>
    <property type="project" value="InterPro"/>
</dbReference>
<evidence type="ECO:0000256" key="1">
    <source>
        <dbReference type="PIRSR" id="PIRSR033579-1"/>
    </source>
</evidence>
<evidence type="ECO:0000256" key="2">
    <source>
        <dbReference type="PIRSR" id="PIRSR033579-3"/>
    </source>
</evidence>
<sequence length="257" mass="27501">MRTAILLTAYGSRHPRAQASFEYIERQVAGLFPGIEVRWCFTSKNVRRLREADSPAEALERLREEGFEAVCVQSLHIIPGAEYEEMLAATACAAGFTRLETGLPLLAGAGDTARVAHALLRLLPDSFAECPAGCCAVFLGHGTSHPGNVHYDALARELANLNPRAFLGTLEAGPDAATVRNALLAAGCREAFLVPFFFTAGVHVANDMLGDGPQSWTSVLVDAGIQARPIVRGAGECDCLVAIWMDHLAEAMARLDA</sequence>
<evidence type="ECO:0000313" key="3">
    <source>
        <dbReference type="EMBL" id="EGJ51560.1"/>
    </source>
</evidence>
<reference evidence="3 4" key="1">
    <citation type="journal article" date="2011" name="J. Bacteriol.">
        <title>Genome sequence of the mercury-methylating and pleomorphic Desulfovibrio africanus Strain Walvis Bay.</title>
        <authorList>
            <person name="Brown S.D."/>
            <person name="Wall J.D."/>
            <person name="Kucken A.M."/>
            <person name="Gilmour C.C."/>
            <person name="Podar M."/>
            <person name="Brandt C.C."/>
            <person name="Teshima H."/>
            <person name="Detter J.C."/>
            <person name="Han C.S."/>
            <person name="Land M.L."/>
            <person name="Lucas S."/>
            <person name="Han J."/>
            <person name="Pennacchio L."/>
            <person name="Nolan M."/>
            <person name="Pitluck S."/>
            <person name="Woyke T."/>
            <person name="Goodwin L."/>
            <person name="Palumbo A.V."/>
            <person name="Elias D.A."/>
        </authorList>
    </citation>
    <scope>NUCLEOTIDE SEQUENCE [LARGE SCALE GENOMIC DNA]</scope>
    <source>
        <strain evidence="3 4">Walvis Bay</strain>
    </source>
</reference>
<dbReference type="RefSeq" id="WP_014261185.1">
    <property type="nucleotide sequence ID" value="NC_016629.1"/>
</dbReference>
<dbReference type="Gene3D" id="3.40.50.1400">
    <property type="match status" value="2"/>
</dbReference>
<evidence type="ECO:0000313" key="4">
    <source>
        <dbReference type="Proteomes" id="UP000007844"/>
    </source>
</evidence>